<reference evidence="1 2" key="1">
    <citation type="submission" date="2021-06" db="EMBL/GenBank/DDBJ databases">
        <authorList>
            <person name="Palmer J.M."/>
        </authorList>
    </citation>
    <scope>NUCLEOTIDE SEQUENCE [LARGE SCALE GENOMIC DNA]</scope>
    <source>
        <strain evidence="2">if_2019</strain>
        <tissue evidence="1">Muscle</tissue>
    </source>
</reference>
<protein>
    <submittedName>
        <fullName evidence="1">Uncharacterized protein</fullName>
    </submittedName>
</protein>
<proteinExistence type="predicted"/>
<accession>A0ABV0V037</accession>
<comment type="caution">
    <text evidence="1">The sequence shown here is derived from an EMBL/GenBank/DDBJ whole genome shotgun (WGS) entry which is preliminary data.</text>
</comment>
<name>A0ABV0V037_9TELE</name>
<sequence>QSALTCNEWDRVGHEGYTGPFLQIWGKDGHVCLLHLETSSFGQLSLPCGDVMLPSKDAAPEFGHSYRGGPSSVPSFFLPSAQLCSKASEVSVKEGGSNFDSPGHELTFILKAHVSA</sequence>
<dbReference type="Proteomes" id="UP001482620">
    <property type="component" value="Unassembled WGS sequence"/>
</dbReference>
<dbReference type="EMBL" id="JAHRIQ010086555">
    <property type="protein sequence ID" value="MEQ2249778.1"/>
    <property type="molecule type" value="Genomic_DNA"/>
</dbReference>
<organism evidence="1 2">
    <name type="scientific">Ilyodon furcidens</name>
    <name type="common">goldbreast splitfin</name>
    <dbReference type="NCBI Taxonomy" id="33524"/>
    <lineage>
        <taxon>Eukaryota</taxon>
        <taxon>Metazoa</taxon>
        <taxon>Chordata</taxon>
        <taxon>Craniata</taxon>
        <taxon>Vertebrata</taxon>
        <taxon>Euteleostomi</taxon>
        <taxon>Actinopterygii</taxon>
        <taxon>Neopterygii</taxon>
        <taxon>Teleostei</taxon>
        <taxon>Neoteleostei</taxon>
        <taxon>Acanthomorphata</taxon>
        <taxon>Ovalentaria</taxon>
        <taxon>Atherinomorphae</taxon>
        <taxon>Cyprinodontiformes</taxon>
        <taxon>Goodeidae</taxon>
        <taxon>Ilyodon</taxon>
    </lineage>
</organism>
<evidence type="ECO:0000313" key="1">
    <source>
        <dbReference type="EMBL" id="MEQ2249778.1"/>
    </source>
</evidence>
<evidence type="ECO:0000313" key="2">
    <source>
        <dbReference type="Proteomes" id="UP001482620"/>
    </source>
</evidence>
<feature type="non-terminal residue" evidence="1">
    <location>
        <position position="1"/>
    </location>
</feature>
<gene>
    <name evidence="1" type="ORF">ILYODFUR_032871</name>
</gene>
<keyword evidence="2" id="KW-1185">Reference proteome</keyword>